<sequence>MYGVGQNKNTSIFENSIKWHHVLSGWKNSMRGLKKFVMGRNDWSYEFLTTKAILQQDEHRTFACPEPESFGERPCKPYRHDPEEPKDFRLDKYLPGVGLV</sequence>
<reference evidence="1 2" key="1">
    <citation type="submission" date="2019-07" db="EMBL/GenBank/DDBJ databases">
        <title>The First High-Quality Draft Genome Sequence of the Causal Agent of the Current Panama Disease Epidemic.</title>
        <authorList>
            <person name="Warmington R.J."/>
            <person name="Kay W."/>
            <person name="Jeffries A."/>
            <person name="Bebber D."/>
            <person name="Moore K."/>
            <person name="Studholme D.J."/>
        </authorList>
    </citation>
    <scope>NUCLEOTIDE SEQUENCE [LARGE SCALE GENOMIC DNA]</scope>
    <source>
        <strain evidence="1 2">TR4</strain>
    </source>
</reference>
<protein>
    <submittedName>
        <fullName evidence="1">Uncharacterized protein</fullName>
    </submittedName>
</protein>
<proteinExistence type="predicted"/>
<accession>A0A5C6SN39</accession>
<name>A0A5C6SN39_FUSOC</name>
<dbReference type="Proteomes" id="UP000321331">
    <property type="component" value="Unassembled WGS sequence"/>
</dbReference>
<organism evidence="1 2">
    <name type="scientific">Fusarium oxysporum f. sp. cubense</name>
    <dbReference type="NCBI Taxonomy" id="61366"/>
    <lineage>
        <taxon>Eukaryota</taxon>
        <taxon>Fungi</taxon>
        <taxon>Dikarya</taxon>
        <taxon>Ascomycota</taxon>
        <taxon>Pezizomycotina</taxon>
        <taxon>Sordariomycetes</taxon>
        <taxon>Hypocreomycetidae</taxon>
        <taxon>Hypocreales</taxon>
        <taxon>Nectriaceae</taxon>
        <taxon>Fusarium</taxon>
        <taxon>Fusarium oxysporum species complex</taxon>
    </lineage>
</organism>
<gene>
    <name evidence="1" type="ORF">FocTR4_00014597</name>
</gene>
<dbReference type="EMBL" id="VMNF01000011">
    <property type="protein sequence ID" value="TXC00082.1"/>
    <property type="molecule type" value="Genomic_DNA"/>
</dbReference>
<comment type="caution">
    <text evidence="1">The sequence shown here is derived from an EMBL/GenBank/DDBJ whole genome shotgun (WGS) entry which is preliminary data.</text>
</comment>
<evidence type="ECO:0000313" key="1">
    <source>
        <dbReference type="EMBL" id="TXC00082.1"/>
    </source>
</evidence>
<dbReference type="AlphaFoldDB" id="A0A5C6SN39"/>
<evidence type="ECO:0000313" key="2">
    <source>
        <dbReference type="Proteomes" id="UP000321331"/>
    </source>
</evidence>